<sequence>ILQVIQSLYRLKQSGREWYIEACIGLKDLGFNLYYHDPSIFANPTRSILIRLYINDILILGADPLEVKKVI</sequence>
<name>A0A0C3E0X6_OIDMZ</name>
<keyword evidence="2" id="KW-1185">Reference proteome</keyword>
<evidence type="ECO:0008006" key="3">
    <source>
        <dbReference type="Google" id="ProtNLM"/>
    </source>
</evidence>
<reference evidence="1 2" key="1">
    <citation type="submission" date="2014-04" db="EMBL/GenBank/DDBJ databases">
        <authorList>
            <consortium name="DOE Joint Genome Institute"/>
            <person name="Kuo A."/>
            <person name="Martino E."/>
            <person name="Perotto S."/>
            <person name="Kohler A."/>
            <person name="Nagy L.G."/>
            <person name="Floudas D."/>
            <person name="Copeland A."/>
            <person name="Barry K.W."/>
            <person name="Cichocki N."/>
            <person name="Veneault-Fourrey C."/>
            <person name="LaButti K."/>
            <person name="Lindquist E.A."/>
            <person name="Lipzen A."/>
            <person name="Lundell T."/>
            <person name="Morin E."/>
            <person name="Murat C."/>
            <person name="Sun H."/>
            <person name="Tunlid A."/>
            <person name="Henrissat B."/>
            <person name="Grigoriev I.V."/>
            <person name="Hibbett D.S."/>
            <person name="Martin F."/>
            <person name="Nordberg H.P."/>
            <person name="Cantor M.N."/>
            <person name="Hua S.X."/>
        </authorList>
    </citation>
    <scope>NUCLEOTIDE SEQUENCE [LARGE SCALE GENOMIC DNA]</scope>
    <source>
        <strain evidence="1 2">Zn</strain>
    </source>
</reference>
<gene>
    <name evidence="1" type="ORF">OIDMADRAFT_111174</name>
</gene>
<dbReference type="InParanoid" id="A0A0C3E0X6"/>
<organism evidence="1 2">
    <name type="scientific">Oidiodendron maius (strain Zn)</name>
    <dbReference type="NCBI Taxonomy" id="913774"/>
    <lineage>
        <taxon>Eukaryota</taxon>
        <taxon>Fungi</taxon>
        <taxon>Dikarya</taxon>
        <taxon>Ascomycota</taxon>
        <taxon>Pezizomycotina</taxon>
        <taxon>Leotiomycetes</taxon>
        <taxon>Leotiomycetes incertae sedis</taxon>
        <taxon>Myxotrichaceae</taxon>
        <taxon>Oidiodendron</taxon>
    </lineage>
</organism>
<dbReference type="HOGENOM" id="CLU_2747015_0_0_1"/>
<dbReference type="AlphaFoldDB" id="A0A0C3E0X6"/>
<protein>
    <recommendedName>
        <fullName evidence="3">Reverse transcriptase Ty1/copia-type domain-containing protein</fullName>
    </recommendedName>
</protein>
<feature type="non-terminal residue" evidence="1">
    <location>
        <position position="1"/>
    </location>
</feature>
<dbReference type="OrthoDB" id="3562068at2759"/>
<evidence type="ECO:0000313" key="2">
    <source>
        <dbReference type="Proteomes" id="UP000054321"/>
    </source>
</evidence>
<accession>A0A0C3E0X6</accession>
<proteinExistence type="predicted"/>
<dbReference type="EMBL" id="KN832870">
    <property type="protein sequence ID" value="KIN07973.1"/>
    <property type="molecule type" value="Genomic_DNA"/>
</dbReference>
<evidence type="ECO:0000313" key="1">
    <source>
        <dbReference type="EMBL" id="KIN07973.1"/>
    </source>
</evidence>
<dbReference type="Proteomes" id="UP000054321">
    <property type="component" value="Unassembled WGS sequence"/>
</dbReference>
<reference evidence="2" key="2">
    <citation type="submission" date="2015-01" db="EMBL/GenBank/DDBJ databases">
        <title>Evolutionary Origins and Diversification of the Mycorrhizal Mutualists.</title>
        <authorList>
            <consortium name="DOE Joint Genome Institute"/>
            <consortium name="Mycorrhizal Genomics Consortium"/>
            <person name="Kohler A."/>
            <person name="Kuo A."/>
            <person name="Nagy L.G."/>
            <person name="Floudas D."/>
            <person name="Copeland A."/>
            <person name="Barry K.W."/>
            <person name="Cichocki N."/>
            <person name="Veneault-Fourrey C."/>
            <person name="LaButti K."/>
            <person name="Lindquist E.A."/>
            <person name="Lipzen A."/>
            <person name="Lundell T."/>
            <person name="Morin E."/>
            <person name="Murat C."/>
            <person name="Riley R."/>
            <person name="Ohm R."/>
            <person name="Sun H."/>
            <person name="Tunlid A."/>
            <person name="Henrissat B."/>
            <person name="Grigoriev I.V."/>
            <person name="Hibbett D.S."/>
            <person name="Martin F."/>
        </authorList>
    </citation>
    <scope>NUCLEOTIDE SEQUENCE [LARGE SCALE GENOMIC DNA]</scope>
    <source>
        <strain evidence="2">Zn</strain>
    </source>
</reference>